<dbReference type="SUPFAM" id="SSF50475">
    <property type="entry name" value="FMN-binding split barrel"/>
    <property type="match status" value="1"/>
</dbReference>
<dbReference type="Pfam" id="PF16242">
    <property type="entry name" value="Pyrid_ox_like"/>
    <property type="match status" value="1"/>
</dbReference>
<dbReference type="PANTHER" id="PTHR34818:SF1">
    <property type="entry name" value="PROTEIN BLI-3"/>
    <property type="match status" value="1"/>
</dbReference>
<comment type="caution">
    <text evidence="2">The sequence shown here is derived from an EMBL/GenBank/DDBJ whole genome shotgun (WGS) entry which is preliminary data.</text>
</comment>
<dbReference type="EMBL" id="QWDE01000001">
    <property type="protein sequence ID" value="RFZ85530.1"/>
    <property type="molecule type" value="Genomic_DNA"/>
</dbReference>
<evidence type="ECO:0000259" key="1">
    <source>
        <dbReference type="Pfam" id="PF16242"/>
    </source>
</evidence>
<evidence type="ECO:0000313" key="2">
    <source>
        <dbReference type="EMBL" id="RFZ85530.1"/>
    </source>
</evidence>
<feature type="domain" description="General stress protein FMN-binding split barrel" evidence="1">
    <location>
        <begin position="20"/>
        <end position="166"/>
    </location>
</feature>
<evidence type="ECO:0000313" key="3">
    <source>
        <dbReference type="Proteomes" id="UP000260823"/>
    </source>
</evidence>
<sequence length="186" mass="20988">MDSINQQQPEDNFENLEGNDAFKKIKEMAEGVSCFFCSNIKTGLPFSTRPMSPQKIDDNGDLWFLSANDSHKNMEIDTDPMVQLLFQGSKYSDFLMIYGIAEISTDKEKIKELWEPILKTWFTEGEDDPRITVIKVSPTQGYYWDNKHGNAVAFAKQLVGAAVGKTLDDSIEGKLEVTDDTQISES</sequence>
<name>A0A3E2NXE4_9SPHI</name>
<dbReference type="InterPro" id="IPR012349">
    <property type="entry name" value="Split_barrel_FMN-bd"/>
</dbReference>
<proteinExistence type="predicted"/>
<reference evidence="2 3" key="1">
    <citation type="submission" date="2018-08" db="EMBL/GenBank/DDBJ databases">
        <title>Mucilaginibacter terrae sp. nov., isolated from manganese diggings.</title>
        <authorList>
            <person name="Huang Y."/>
            <person name="Zhou Z."/>
        </authorList>
    </citation>
    <scope>NUCLEOTIDE SEQUENCE [LARGE SCALE GENOMIC DNA]</scope>
    <source>
        <strain evidence="2 3">ZH6</strain>
    </source>
</reference>
<keyword evidence="3" id="KW-1185">Reference proteome</keyword>
<dbReference type="OrthoDB" id="1432662at2"/>
<accession>A0A3E2NXE4</accession>
<protein>
    <submittedName>
        <fullName evidence="2">General stress protein</fullName>
    </submittedName>
</protein>
<dbReference type="RefSeq" id="WP_117382428.1">
    <property type="nucleotide sequence ID" value="NZ_QWDE01000001.1"/>
</dbReference>
<dbReference type="Proteomes" id="UP000260823">
    <property type="component" value="Unassembled WGS sequence"/>
</dbReference>
<dbReference type="PANTHER" id="PTHR34818">
    <property type="entry name" value="PROTEIN BLI-3"/>
    <property type="match status" value="1"/>
</dbReference>
<gene>
    <name evidence="2" type="ORF">DYU05_08015</name>
</gene>
<dbReference type="AlphaFoldDB" id="A0A3E2NXE4"/>
<organism evidence="2 3">
    <name type="scientific">Mucilaginibacter terrenus</name>
    <dbReference type="NCBI Taxonomy" id="2482727"/>
    <lineage>
        <taxon>Bacteria</taxon>
        <taxon>Pseudomonadati</taxon>
        <taxon>Bacteroidota</taxon>
        <taxon>Sphingobacteriia</taxon>
        <taxon>Sphingobacteriales</taxon>
        <taxon>Sphingobacteriaceae</taxon>
        <taxon>Mucilaginibacter</taxon>
    </lineage>
</organism>
<dbReference type="InterPro" id="IPR052917">
    <property type="entry name" value="Stress-Dev_Protein"/>
</dbReference>
<dbReference type="InterPro" id="IPR038725">
    <property type="entry name" value="YdaG_split_barrel_FMN-bd"/>
</dbReference>
<dbReference type="Gene3D" id="2.30.110.10">
    <property type="entry name" value="Electron Transport, Fmn-binding Protein, Chain A"/>
    <property type="match status" value="1"/>
</dbReference>